<feature type="transmembrane region" description="Helical" evidence="1">
    <location>
        <begin position="255"/>
        <end position="271"/>
    </location>
</feature>
<evidence type="ECO:0000259" key="2">
    <source>
        <dbReference type="Pfam" id="PF14378"/>
    </source>
</evidence>
<evidence type="ECO:0000313" key="4">
    <source>
        <dbReference type="Proteomes" id="UP000366065"/>
    </source>
</evidence>
<feature type="transmembrane region" description="Helical" evidence="1">
    <location>
        <begin position="7"/>
        <end position="27"/>
    </location>
</feature>
<accession>A0ABY6W206</accession>
<feature type="transmembrane region" description="Helical" evidence="1">
    <location>
        <begin position="81"/>
        <end position="100"/>
    </location>
</feature>
<name>A0ABY6W206_9BURK</name>
<protein>
    <submittedName>
        <fullName evidence="3">PAP2 family protein</fullName>
    </submittedName>
</protein>
<feature type="transmembrane region" description="Helical" evidence="1">
    <location>
        <begin position="277"/>
        <end position="299"/>
    </location>
</feature>
<sequence>MSPNFWRLYWATWLANISLIVVDVAWGGRAGMSVLRSDIEWMIVRCGLGVLLASVLMRAAVSRRLLATARGNAYREAGVGVLWVTTLACFSGAAMFFQYLSVSVSAPDIANWLVSADARLGIDWPSLYHAMRARPWLDVTLSIAYQSVFPQLALLPLVLIYTRNIASYAEFVAQFMVASAIVMLIATLFPAESAFVHFHIQDPNTVSTVSDFMAFRTGKMRELSIWTAQGLISFPSFHAVLGVLFTYATRKVERLFPFVFGWNALMIVSTPTHGGHYVWDVIMGLVVAAIAIAIGRVLAGVRRDVSAPAPVIGSRGT</sequence>
<comment type="caution">
    <text evidence="3">The sequence shown here is derived from an EMBL/GenBank/DDBJ whole genome shotgun (WGS) entry which is preliminary data.</text>
</comment>
<keyword evidence="1" id="KW-0472">Membrane</keyword>
<dbReference type="RefSeq" id="WP_150721812.1">
    <property type="nucleotide sequence ID" value="NZ_CABPRV010000006.1"/>
</dbReference>
<evidence type="ECO:0000313" key="3">
    <source>
        <dbReference type="EMBL" id="VVE16133.1"/>
    </source>
</evidence>
<gene>
    <name evidence="3" type="ORF">PCA20602_02894</name>
</gene>
<dbReference type="EMBL" id="CABPRV010000006">
    <property type="protein sequence ID" value="VVE16133.1"/>
    <property type="molecule type" value="Genomic_DNA"/>
</dbReference>
<dbReference type="Proteomes" id="UP000366065">
    <property type="component" value="Unassembled WGS sequence"/>
</dbReference>
<feature type="transmembrane region" description="Helical" evidence="1">
    <location>
        <begin position="168"/>
        <end position="189"/>
    </location>
</feature>
<keyword evidence="1" id="KW-0812">Transmembrane</keyword>
<keyword evidence="1" id="KW-1133">Transmembrane helix</keyword>
<feature type="transmembrane region" description="Helical" evidence="1">
    <location>
        <begin position="143"/>
        <end position="161"/>
    </location>
</feature>
<dbReference type="Pfam" id="PF14378">
    <property type="entry name" value="PAP2_3"/>
    <property type="match status" value="1"/>
</dbReference>
<organism evidence="3 4">
    <name type="scientific">Pandoraea capi</name>
    <dbReference type="NCBI Taxonomy" id="2508286"/>
    <lineage>
        <taxon>Bacteria</taxon>
        <taxon>Pseudomonadati</taxon>
        <taxon>Pseudomonadota</taxon>
        <taxon>Betaproteobacteria</taxon>
        <taxon>Burkholderiales</taxon>
        <taxon>Burkholderiaceae</taxon>
        <taxon>Pandoraea</taxon>
    </lineage>
</organism>
<reference evidence="3 4" key="1">
    <citation type="submission" date="2019-08" db="EMBL/GenBank/DDBJ databases">
        <authorList>
            <person name="Peeters C."/>
        </authorList>
    </citation>
    <scope>NUCLEOTIDE SEQUENCE [LARGE SCALE GENOMIC DNA]</scope>
    <source>
        <strain evidence="3 4">LMG 20602</strain>
    </source>
</reference>
<evidence type="ECO:0000256" key="1">
    <source>
        <dbReference type="SAM" id="Phobius"/>
    </source>
</evidence>
<keyword evidence="4" id="KW-1185">Reference proteome</keyword>
<feature type="transmembrane region" description="Helical" evidence="1">
    <location>
        <begin position="223"/>
        <end position="248"/>
    </location>
</feature>
<feature type="domain" description="Inositolphosphotransferase Aur1/Ipt1" evidence="2">
    <location>
        <begin position="112"/>
        <end position="294"/>
    </location>
</feature>
<feature type="transmembrane region" description="Helical" evidence="1">
    <location>
        <begin position="39"/>
        <end position="61"/>
    </location>
</feature>
<dbReference type="InterPro" id="IPR026841">
    <property type="entry name" value="Aur1/Ipt1"/>
</dbReference>
<proteinExistence type="predicted"/>